<evidence type="ECO:0000313" key="2">
    <source>
        <dbReference type="Proteomes" id="UP000243451"/>
    </source>
</evidence>
<dbReference type="EMBL" id="PPSK01000052">
    <property type="protein sequence ID" value="POB00739.1"/>
    <property type="molecule type" value="Genomic_DNA"/>
</dbReference>
<dbReference type="OrthoDB" id="6911134at2"/>
<reference evidence="1 2" key="1">
    <citation type="submission" date="2018-01" db="EMBL/GenBank/DDBJ databases">
        <title>Draft genome of the type strain Pseudomonas oceani DSM 100277 isolated from the deep water in Okinawa trough, northwestern Pacific Ocean.</title>
        <authorList>
            <person name="Gomila M."/>
            <person name="Mulet M."/>
            <person name="Garcia-Valdes E."/>
            <person name="Lalucat J."/>
        </authorList>
    </citation>
    <scope>NUCLEOTIDE SEQUENCE [LARGE SCALE GENOMIC DNA]</scope>
    <source>
        <strain evidence="1 2">DSM 100277</strain>
    </source>
</reference>
<sequence length="97" mass="11158">MKTLAELSFEYMWLLMFEGEEIIDLDYSVKIQESLPDYFAAMTEDEKRALSEVAKEAQSRLLAEPDEHGCTPRALITDEQKAFMEALSSGELFEQWA</sequence>
<name>A0A2P4EQ51_9GAMM</name>
<organism evidence="1 2">
    <name type="scientific">Halopseudomonas oceani</name>
    <dbReference type="NCBI Taxonomy" id="1708783"/>
    <lineage>
        <taxon>Bacteria</taxon>
        <taxon>Pseudomonadati</taxon>
        <taxon>Pseudomonadota</taxon>
        <taxon>Gammaproteobacteria</taxon>
        <taxon>Pseudomonadales</taxon>
        <taxon>Pseudomonadaceae</taxon>
        <taxon>Halopseudomonas</taxon>
    </lineage>
</organism>
<comment type="caution">
    <text evidence="1">The sequence shown here is derived from an EMBL/GenBank/DDBJ whole genome shotgun (WGS) entry which is preliminary data.</text>
</comment>
<proteinExistence type="predicted"/>
<dbReference type="AlphaFoldDB" id="A0A2P4EQ51"/>
<keyword evidence="2" id="KW-1185">Reference proteome</keyword>
<accession>A0A2P4EQ51</accession>
<evidence type="ECO:0000313" key="1">
    <source>
        <dbReference type="EMBL" id="POB00739.1"/>
    </source>
</evidence>
<gene>
    <name evidence="1" type="ORF">C1949_19175</name>
</gene>
<dbReference type="Proteomes" id="UP000243451">
    <property type="component" value="Unassembled WGS sequence"/>
</dbReference>
<dbReference type="RefSeq" id="WP_104739962.1">
    <property type="nucleotide sequence ID" value="NZ_BMHR01000047.1"/>
</dbReference>
<protein>
    <submittedName>
        <fullName evidence="1">Uncharacterized protein</fullName>
    </submittedName>
</protein>